<comment type="caution">
    <text evidence="1">The sequence shown here is derived from an EMBL/GenBank/DDBJ whole genome shotgun (WGS) entry which is preliminary data.</text>
</comment>
<evidence type="ECO:0000313" key="2">
    <source>
        <dbReference type="Proteomes" id="UP001154061"/>
    </source>
</evidence>
<evidence type="ECO:0000313" key="1">
    <source>
        <dbReference type="EMBL" id="MDF9744153.1"/>
    </source>
</evidence>
<dbReference type="Proteomes" id="UP001154061">
    <property type="component" value="Unassembled WGS sequence"/>
</dbReference>
<proteinExistence type="predicted"/>
<dbReference type="RefSeq" id="WP_277519626.1">
    <property type="nucleotide sequence ID" value="NZ_JAMQOT010000001.1"/>
</dbReference>
<evidence type="ECO:0008006" key="3">
    <source>
        <dbReference type="Google" id="ProtNLM"/>
    </source>
</evidence>
<keyword evidence="2" id="KW-1185">Reference proteome</keyword>
<reference evidence="1" key="1">
    <citation type="submission" date="2022-06" db="EMBL/GenBank/DDBJ databases">
        <title>Natrinema sp. a new haloarchaeum isolate from saline soil.</title>
        <authorList>
            <person name="Strakova D."/>
            <person name="Galisteo C."/>
            <person name="Sanchez-Porro C."/>
            <person name="Ventosa A."/>
        </authorList>
    </citation>
    <scope>NUCLEOTIDE SEQUENCE</scope>
    <source>
        <strain evidence="1">S1CR25-10</strain>
    </source>
</reference>
<accession>A0A9Q4Q1D5</accession>
<sequence length="66" mass="6989">MEQRRCPDCGVPMEPTSLRSNGGFGLVIDTGKRDGMLGKLGLTEAASVDAVCCPECGLVRLYADLD</sequence>
<dbReference type="EMBL" id="JAMQOT010000001">
    <property type="protein sequence ID" value="MDF9744153.1"/>
    <property type="molecule type" value="Genomic_DNA"/>
</dbReference>
<organism evidence="1 2">
    <name type="scientific">Natrinema salsiterrestre</name>
    <dbReference type="NCBI Taxonomy" id="2950540"/>
    <lineage>
        <taxon>Archaea</taxon>
        <taxon>Methanobacteriati</taxon>
        <taxon>Methanobacteriota</taxon>
        <taxon>Stenosarchaea group</taxon>
        <taxon>Halobacteria</taxon>
        <taxon>Halobacteriales</taxon>
        <taxon>Natrialbaceae</taxon>
        <taxon>Natrinema</taxon>
    </lineage>
</organism>
<name>A0A9Q4Q1D5_9EURY</name>
<protein>
    <recommendedName>
        <fullName evidence="3">Nucleic acid-binding protein</fullName>
    </recommendedName>
</protein>
<gene>
    <name evidence="1" type="ORF">NDI89_01000</name>
</gene>
<dbReference type="AlphaFoldDB" id="A0A9Q4Q1D5"/>